<organism evidence="1 2">
    <name type="scientific">Arctium lappa</name>
    <name type="common">Greater burdock</name>
    <name type="synonym">Lappa major</name>
    <dbReference type="NCBI Taxonomy" id="4217"/>
    <lineage>
        <taxon>Eukaryota</taxon>
        <taxon>Viridiplantae</taxon>
        <taxon>Streptophyta</taxon>
        <taxon>Embryophyta</taxon>
        <taxon>Tracheophyta</taxon>
        <taxon>Spermatophyta</taxon>
        <taxon>Magnoliopsida</taxon>
        <taxon>eudicotyledons</taxon>
        <taxon>Gunneridae</taxon>
        <taxon>Pentapetalae</taxon>
        <taxon>asterids</taxon>
        <taxon>campanulids</taxon>
        <taxon>Asterales</taxon>
        <taxon>Asteraceae</taxon>
        <taxon>Carduoideae</taxon>
        <taxon>Cardueae</taxon>
        <taxon>Arctiinae</taxon>
        <taxon>Arctium</taxon>
    </lineage>
</organism>
<dbReference type="Proteomes" id="UP001055879">
    <property type="component" value="Linkage Group LG14"/>
</dbReference>
<keyword evidence="2" id="KW-1185">Reference proteome</keyword>
<dbReference type="EMBL" id="CM042060">
    <property type="protein sequence ID" value="KAI3678252.1"/>
    <property type="molecule type" value="Genomic_DNA"/>
</dbReference>
<evidence type="ECO:0000313" key="1">
    <source>
        <dbReference type="EMBL" id="KAI3678252.1"/>
    </source>
</evidence>
<evidence type="ECO:0000313" key="2">
    <source>
        <dbReference type="Proteomes" id="UP001055879"/>
    </source>
</evidence>
<proteinExistence type="predicted"/>
<reference evidence="2" key="1">
    <citation type="journal article" date="2022" name="Mol. Ecol. Resour.">
        <title>The genomes of chicory, endive, great burdock and yacon provide insights into Asteraceae palaeo-polyploidization history and plant inulin production.</title>
        <authorList>
            <person name="Fan W."/>
            <person name="Wang S."/>
            <person name="Wang H."/>
            <person name="Wang A."/>
            <person name="Jiang F."/>
            <person name="Liu H."/>
            <person name="Zhao H."/>
            <person name="Xu D."/>
            <person name="Zhang Y."/>
        </authorList>
    </citation>
    <scope>NUCLEOTIDE SEQUENCE [LARGE SCALE GENOMIC DNA]</scope>
    <source>
        <strain evidence="2">cv. Niubang</strain>
    </source>
</reference>
<protein>
    <submittedName>
        <fullName evidence="1">Uncharacterized protein</fullName>
    </submittedName>
</protein>
<gene>
    <name evidence="1" type="ORF">L6452_37537</name>
</gene>
<reference evidence="1 2" key="2">
    <citation type="journal article" date="2022" name="Mol. Ecol. Resour.">
        <title>The genomes of chicory, endive, great burdock and yacon provide insights into Asteraceae paleo-polyploidization history and plant inulin production.</title>
        <authorList>
            <person name="Fan W."/>
            <person name="Wang S."/>
            <person name="Wang H."/>
            <person name="Wang A."/>
            <person name="Jiang F."/>
            <person name="Liu H."/>
            <person name="Zhao H."/>
            <person name="Xu D."/>
            <person name="Zhang Y."/>
        </authorList>
    </citation>
    <scope>NUCLEOTIDE SEQUENCE [LARGE SCALE GENOMIC DNA]</scope>
    <source>
        <strain evidence="2">cv. Niubang</strain>
    </source>
</reference>
<sequence>MKTQPPSPLHPVVMKTSDLKIHLLYIRRFLVHMGRKGVTKVSSKIGFKTKEMEMLKIALPFFGFMMNIPFLDCHVPSPQHHLEEERGDVYLEEEEERGGCLRGSSEKMAVPKTGLPRGIGAPVVSWGEGRGRGSWDEDDEV</sequence>
<comment type="caution">
    <text evidence="1">The sequence shown here is derived from an EMBL/GenBank/DDBJ whole genome shotgun (WGS) entry which is preliminary data.</text>
</comment>
<name>A0ACB8Y3Z0_ARCLA</name>
<accession>A0ACB8Y3Z0</accession>